<gene>
    <name evidence="2" type="ORF">KAM435_38450</name>
    <name evidence="3" type="ORF">KAM436_38580</name>
</gene>
<dbReference type="Proteomes" id="UP000887212">
    <property type="component" value="Unassembled WGS sequence"/>
</dbReference>
<keyword evidence="1" id="KW-0175">Coiled coil</keyword>
<organism evidence="2 4">
    <name type="scientific">Aquipseudomonas alcaligenes</name>
    <name type="common">Pseudomonas alcaligenes</name>
    <dbReference type="NCBI Taxonomy" id="43263"/>
    <lineage>
        <taxon>Bacteria</taxon>
        <taxon>Pseudomonadati</taxon>
        <taxon>Pseudomonadota</taxon>
        <taxon>Gammaproteobacteria</taxon>
        <taxon>Pseudomonadales</taxon>
        <taxon>Pseudomonadaceae</taxon>
        <taxon>Aquipseudomonas</taxon>
    </lineage>
</organism>
<protein>
    <submittedName>
        <fullName evidence="2">Uncharacterized protein</fullName>
    </submittedName>
</protein>
<dbReference type="AlphaFoldDB" id="A0AA37CI11"/>
<reference evidence="2 5" key="1">
    <citation type="submission" date="2021-07" db="EMBL/GenBank/DDBJ databases">
        <title>Whole genome sequencing of carbapenem-resistant Pseudomonas spp. isolated in Japan.</title>
        <authorList>
            <person name="Suzuki M."/>
            <person name="Maehana S."/>
            <person name="Kitasato H."/>
        </authorList>
    </citation>
    <scope>NUCLEOTIDE SEQUENCE</scope>
    <source>
        <strain evidence="2">KAM435</strain>
        <strain evidence="3 5">KAM436</strain>
    </source>
</reference>
<accession>A0AA37CI11</accession>
<evidence type="ECO:0000313" key="2">
    <source>
        <dbReference type="EMBL" id="GIZ90518.1"/>
    </source>
</evidence>
<evidence type="ECO:0000256" key="1">
    <source>
        <dbReference type="SAM" id="Coils"/>
    </source>
</evidence>
<sequence>MGYRLRWPKKNLTHCPGWVDHYIAKAAGVTPGLIHNTYPAVAERIRGLMGKSVRAQRDSKHQALLKERELNRALRAENAQLSQDLARLASVNQTLILELAQLKGVATGKVVLLSSKPAS</sequence>
<evidence type="ECO:0000313" key="5">
    <source>
        <dbReference type="Proteomes" id="UP000887228"/>
    </source>
</evidence>
<comment type="caution">
    <text evidence="2">The sequence shown here is derived from an EMBL/GenBank/DDBJ whole genome shotgun (WGS) entry which is preliminary data.</text>
</comment>
<dbReference type="Proteomes" id="UP000887228">
    <property type="component" value="Unassembled WGS sequence"/>
</dbReference>
<name>A0AA37CI11_AQUAC</name>
<dbReference type="EMBL" id="BPMS01000027">
    <property type="protein sequence ID" value="GIZ90518.1"/>
    <property type="molecule type" value="Genomic_DNA"/>
</dbReference>
<evidence type="ECO:0000313" key="3">
    <source>
        <dbReference type="EMBL" id="GIZ94890.1"/>
    </source>
</evidence>
<proteinExistence type="predicted"/>
<evidence type="ECO:0000313" key="4">
    <source>
        <dbReference type="Proteomes" id="UP000887212"/>
    </source>
</evidence>
<dbReference type="EMBL" id="BPMT01000025">
    <property type="protein sequence ID" value="GIZ94890.1"/>
    <property type="molecule type" value="Genomic_DNA"/>
</dbReference>
<feature type="coiled-coil region" evidence="1">
    <location>
        <begin position="64"/>
        <end position="91"/>
    </location>
</feature>